<protein>
    <submittedName>
        <fullName evidence="2">Uncharacterized protein</fullName>
    </submittedName>
</protein>
<proteinExistence type="predicted"/>
<keyword evidence="3" id="KW-1185">Reference proteome</keyword>
<gene>
    <name evidence="2" type="ORF">E2562_003101</name>
</gene>
<dbReference type="EMBL" id="SPHZ02000004">
    <property type="protein sequence ID" value="KAF0921297.1"/>
    <property type="molecule type" value="Genomic_DNA"/>
</dbReference>
<feature type="region of interest" description="Disordered" evidence="1">
    <location>
        <begin position="1"/>
        <end position="36"/>
    </location>
</feature>
<dbReference type="Proteomes" id="UP000479710">
    <property type="component" value="Unassembled WGS sequence"/>
</dbReference>
<organism evidence="2 3">
    <name type="scientific">Oryza meyeriana var. granulata</name>
    <dbReference type="NCBI Taxonomy" id="110450"/>
    <lineage>
        <taxon>Eukaryota</taxon>
        <taxon>Viridiplantae</taxon>
        <taxon>Streptophyta</taxon>
        <taxon>Embryophyta</taxon>
        <taxon>Tracheophyta</taxon>
        <taxon>Spermatophyta</taxon>
        <taxon>Magnoliopsida</taxon>
        <taxon>Liliopsida</taxon>
        <taxon>Poales</taxon>
        <taxon>Poaceae</taxon>
        <taxon>BOP clade</taxon>
        <taxon>Oryzoideae</taxon>
        <taxon>Oryzeae</taxon>
        <taxon>Oryzinae</taxon>
        <taxon>Oryza</taxon>
        <taxon>Oryza meyeriana</taxon>
    </lineage>
</organism>
<evidence type="ECO:0000256" key="1">
    <source>
        <dbReference type="SAM" id="MobiDB-lite"/>
    </source>
</evidence>
<feature type="compositionally biased region" description="Polar residues" evidence="1">
    <location>
        <begin position="1"/>
        <end position="14"/>
    </location>
</feature>
<dbReference type="AlphaFoldDB" id="A0A6G1E996"/>
<sequence>MSSDKSAYSSTTGVPSPWGHHRFSKGGRDVRGPVPVGESLSRAISAHVLRKSQNAVPSESVWF</sequence>
<evidence type="ECO:0000313" key="2">
    <source>
        <dbReference type="EMBL" id="KAF0921297.1"/>
    </source>
</evidence>
<reference evidence="2 3" key="1">
    <citation type="submission" date="2019-11" db="EMBL/GenBank/DDBJ databases">
        <title>Whole genome sequence of Oryza granulata.</title>
        <authorList>
            <person name="Li W."/>
        </authorList>
    </citation>
    <scope>NUCLEOTIDE SEQUENCE [LARGE SCALE GENOMIC DNA]</scope>
    <source>
        <strain evidence="3">cv. Menghai</strain>
        <tissue evidence="2">Leaf</tissue>
    </source>
</reference>
<comment type="caution">
    <text evidence="2">The sequence shown here is derived from an EMBL/GenBank/DDBJ whole genome shotgun (WGS) entry which is preliminary data.</text>
</comment>
<accession>A0A6G1E996</accession>
<name>A0A6G1E996_9ORYZ</name>
<evidence type="ECO:0000313" key="3">
    <source>
        <dbReference type="Proteomes" id="UP000479710"/>
    </source>
</evidence>